<name>A0ABN7SZI2_OIKDI</name>
<accession>A0ABN7SZI2</accession>
<evidence type="ECO:0000313" key="3">
    <source>
        <dbReference type="Proteomes" id="UP001158576"/>
    </source>
</evidence>
<evidence type="ECO:0000313" key="2">
    <source>
        <dbReference type="EMBL" id="CAG5110812.1"/>
    </source>
</evidence>
<evidence type="ECO:0000313" key="1">
    <source>
        <dbReference type="EMBL" id="CAG5110800.1"/>
    </source>
</evidence>
<organism evidence="1 3">
    <name type="scientific">Oikopleura dioica</name>
    <name type="common">Tunicate</name>
    <dbReference type="NCBI Taxonomy" id="34765"/>
    <lineage>
        <taxon>Eukaryota</taxon>
        <taxon>Metazoa</taxon>
        <taxon>Chordata</taxon>
        <taxon>Tunicata</taxon>
        <taxon>Appendicularia</taxon>
        <taxon>Copelata</taxon>
        <taxon>Oikopleuridae</taxon>
        <taxon>Oikopleura</taxon>
    </lineage>
</organism>
<dbReference type="EMBL" id="OU015567">
    <property type="protein sequence ID" value="CAG5110800.1"/>
    <property type="molecule type" value="Genomic_DNA"/>
</dbReference>
<gene>
    <name evidence="1" type="ORF">OKIOD_LOCUS13926</name>
    <name evidence="2" type="ORF">OKIOD_LOCUS13936</name>
</gene>
<keyword evidence="3" id="KW-1185">Reference proteome</keyword>
<sequence length="217" mass="24279">MSSQFEFLKTETQFKAIFQEDPRKKYGQMSVTVLNSQDEELFQISGKVNHKGCCDFEVQYSATHPSLGNALKTETLEKGQWCGFCFCLNEVCIGVFAGQEHLGSFRQVFGCNPHAQLLDNKSNVVFDISRPKRSGKNAQQILFSSKVDGEEGATLDSQIEYISDGGFLSIVKDINYKATMTFPVDLSIPIKLCLLMRTAIRVNEIYEETNNRSSGGD</sequence>
<dbReference type="EMBL" id="OU015567">
    <property type="protein sequence ID" value="CAG5110812.1"/>
    <property type="molecule type" value="Genomic_DNA"/>
</dbReference>
<dbReference type="Proteomes" id="UP001158576">
    <property type="component" value="Chromosome 2"/>
</dbReference>
<protein>
    <submittedName>
        <fullName evidence="1">Oidioi.mRNA.OKI2018_I69.chr2.g5161.t1.cds</fullName>
    </submittedName>
    <submittedName>
        <fullName evidence="2">Oidioi.mRNA.OKI2018_I69.chr2.g5171.t1.cds</fullName>
    </submittedName>
</protein>
<proteinExistence type="predicted"/>
<reference evidence="1 3" key="1">
    <citation type="submission" date="2021-04" db="EMBL/GenBank/DDBJ databases">
        <authorList>
            <person name="Bliznina A."/>
        </authorList>
    </citation>
    <scope>NUCLEOTIDE SEQUENCE [LARGE SCALE GENOMIC DNA]</scope>
</reference>